<dbReference type="AlphaFoldDB" id="A0A656QHT0"/>
<reference evidence="1 2" key="1">
    <citation type="submission" date="2014-03" db="EMBL/GenBank/DDBJ databases">
        <title>Draft Genome Sequences of Four Burkholderia Strains.</title>
        <authorList>
            <person name="Liu X.Y."/>
            <person name="Li C.X."/>
            <person name="Xu J.H."/>
        </authorList>
    </citation>
    <scope>NUCLEOTIDE SEQUENCE [LARGE SCALE GENOMIC DNA]</scope>
    <source>
        <strain evidence="1 2">OP-1</strain>
    </source>
</reference>
<dbReference type="Proteomes" id="UP000027451">
    <property type="component" value="Unassembled WGS sequence"/>
</dbReference>
<proteinExistence type="predicted"/>
<comment type="caution">
    <text evidence="1">The sequence shown here is derived from an EMBL/GenBank/DDBJ whole genome shotgun (WGS) entry which is preliminary data.</text>
</comment>
<dbReference type="OrthoDB" id="9089868at2"/>
<accession>A0A656QHT0</accession>
<protein>
    <submittedName>
        <fullName evidence="1">Uncharacterized protein</fullName>
    </submittedName>
</protein>
<organism evidence="1 2">
    <name type="scientific">Caballeronia zhejiangensis</name>
    <dbReference type="NCBI Taxonomy" id="871203"/>
    <lineage>
        <taxon>Bacteria</taxon>
        <taxon>Pseudomonadati</taxon>
        <taxon>Pseudomonadota</taxon>
        <taxon>Betaproteobacteria</taxon>
        <taxon>Burkholderiales</taxon>
        <taxon>Burkholderiaceae</taxon>
        <taxon>Caballeronia</taxon>
    </lineage>
</organism>
<evidence type="ECO:0000313" key="2">
    <source>
        <dbReference type="Proteomes" id="UP000027451"/>
    </source>
</evidence>
<name>A0A656QHT0_9BURK</name>
<dbReference type="RefSeq" id="WP_051996589.1">
    <property type="nucleotide sequence ID" value="NZ_JFHD01000018.1"/>
</dbReference>
<sequence length="257" mass="28296">MTPPKIDPTNPEALLNELFDDDRWVKDKFAEHLSGPILELCEALAGCFRLMTAVNEAATKTETVRTALVGAFVFGVLDDIMVSTKLLLTGKLPAAGNLMRQVIEGIAMSILCSADKPLIVRRKTKKESEIKMLYWDRLNAGDKLTRGYLAVDQLAWNAVQLGVLAVAVERLREAKDYYNTFSHCGTATITNRVSLEGIGVFHMGGHFDDAKVEVYRAELQGRIGLSRMLPSFMEHLLNTMTVPATTSATPAQRAEPA</sequence>
<evidence type="ECO:0000313" key="1">
    <source>
        <dbReference type="EMBL" id="KDR28493.1"/>
    </source>
</evidence>
<dbReference type="EMBL" id="JFHD01000018">
    <property type="protein sequence ID" value="KDR28493.1"/>
    <property type="molecule type" value="Genomic_DNA"/>
</dbReference>
<gene>
    <name evidence="1" type="ORF">BG60_11265</name>
</gene>
<keyword evidence="2" id="KW-1185">Reference proteome</keyword>